<dbReference type="Pfam" id="PF01963">
    <property type="entry name" value="TraB_PrgY_gumN"/>
    <property type="match status" value="1"/>
</dbReference>
<dbReference type="PANTHER" id="PTHR40590:SF1">
    <property type="entry name" value="CYTOPLASMIC PROTEIN"/>
    <property type="match status" value="1"/>
</dbReference>
<keyword evidence="1" id="KW-0812">Transmembrane</keyword>
<keyword evidence="1" id="KW-1133">Transmembrane helix</keyword>
<accession>A0A485M8Q1</accession>
<evidence type="ECO:0000313" key="2">
    <source>
        <dbReference type="EMBL" id="VFU19031.1"/>
    </source>
</evidence>
<dbReference type="AlphaFoldDB" id="A0A485M8Q1"/>
<dbReference type="PANTHER" id="PTHR40590">
    <property type="entry name" value="CYTOPLASMIC PROTEIN-RELATED"/>
    <property type="match status" value="1"/>
</dbReference>
<dbReference type="EMBL" id="CAADRM010000164">
    <property type="protein sequence ID" value="VFU19031.1"/>
    <property type="molecule type" value="Genomic_DNA"/>
</dbReference>
<sequence>MNLSTSPQENGTDCRNVSRAAVQAVQTPTISARQGRSAWCGMGCAPALLTAVVLCCLMWVLPGLSTAAEDGGGKVFLWSFAAEKGTLYLLGSVHVLRPDVYPLDERIDRAYEASRRVVFEADVKEIAGDDVQQVLKEHGMYGDDATLKEYISGDTFRLLQNHAQTAGIPPARFERMKPWLCAVTLSGAELSRLGFRPELGIDAHYAARAEKDGKERIFLESARFQVELLAGMPGEQQEELLRQALRELEVIGEKSDALVSAWKRGDADALEAIVGISLKEYPRIRKALFTDRNLSWMSCLEKLLESEGDTLVIVGAGHLVGEDGILNLLRRKGYNPVQH</sequence>
<organism evidence="2">
    <name type="scientific">anaerobic digester metagenome</name>
    <dbReference type="NCBI Taxonomy" id="1263854"/>
    <lineage>
        <taxon>unclassified sequences</taxon>
        <taxon>metagenomes</taxon>
        <taxon>ecological metagenomes</taxon>
    </lineage>
</organism>
<protein>
    <submittedName>
        <fullName evidence="2">TraB family protein</fullName>
    </submittedName>
</protein>
<dbReference type="CDD" id="cd14789">
    <property type="entry name" value="Tiki"/>
    <property type="match status" value="1"/>
</dbReference>
<dbReference type="InterPro" id="IPR047111">
    <property type="entry name" value="YbaP-like"/>
</dbReference>
<feature type="transmembrane region" description="Helical" evidence="1">
    <location>
        <begin position="38"/>
        <end position="61"/>
    </location>
</feature>
<reference evidence="2" key="1">
    <citation type="submission" date="2019-03" db="EMBL/GenBank/DDBJ databases">
        <authorList>
            <person name="Hao L."/>
        </authorList>
    </citation>
    <scope>NUCLEOTIDE SEQUENCE</scope>
</reference>
<dbReference type="InterPro" id="IPR002816">
    <property type="entry name" value="TraB/PrgY/GumN_fam"/>
</dbReference>
<gene>
    <name evidence="2" type="ORF">SCFA_950017</name>
</gene>
<proteinExistence type="predicted"/>
<evidence type="ECO:0000256" key="1">
    <source>
        <dbReference type="SAM" id="Phobius"/>
    </source>
</evidence>
<keyword evidence="1" id="KW-0472">Membrane</keyword>
<name>A0A485M8Q1_9ZZZZ</name>